<proteinExistence type="predicted"/>
<sequence length="55" mass="6233">MPRTILGPHMTYTIGIVAHTTPPQTKLATERNKQRFERYLQAATPEQIRALTAGR</sequence>
<dbReference type="OrthoDB" id="6803at10239"/>
<dbReference type="GeneID" id="40233465"/>
<keyword evidence="2" id="KW-1185">Reference proteome</keyword>
<reference evidence="1 2" key="1">
    <citation type="journal article" date="2012" name="J. Virol.">
        <title>Complete Genome Sequences of 138 Mycobacteriophages.</title>
        <authorList>
            <consortium name="the Science Education Alliance Phage Hunters Advancing Genomics and Evolutionary Science Program"/>
            <consortium name="the KwaZulu-Natal Research Institute for Tuberculosis and HIV Mycobacterial Genetics Course Students"/>
            <consortium name="the Phage Hunters Integrating Research and Education Program"/>
            <person name="Hatfull G.F."/>
        </authorList>
    </citation>
    <scope>NUCLEOTIDE SEQUENCE [LARGE SCALE GENOMIC DNA]</scope>
    <source>
        <strain evidence="1 2">Ibhubesi</strain>
    </source>
</reference>
<dbReference type="RefSeq" id="YP_009636722.1">
    <property type="nucleotide sequence ID" value="NC_042319.1"/>
</dbReference>
<gene>
    <name evidence="1" type="primary">100</name>
    <name evidence="1" type="ORF">PBI_IBHUBESI_100</name>
</gene>
<evidence type="ECO:0000313" key="2">
    <source>
        <dbReference type="Proteomes" id="UP000008408"/>
    </source>
</evidence>
<protein>
    <submittedName>
        <fullName evidence="1">Uncharacterized protein</fullName>
    </submittedName>
</protein>
<organism evidence="1 2">
    <name type="scientific">Mycobacterium phage Ibhubesi</name>
    <dbReference type="NCBI Taxonomy" id="2922205"/>
    <lineage>
        <taxon>Viruses</taxon>
        <taxon>Duplodnaviria</taxon>
        <taxon>Heunggongvirae</taxon>
        <taxon>Uroviricota</taxon>
        <taxon>Caudoviricetes</taxon>
        <taxon>Gracegardnervirinae</taxon>
        <taxon>Cheoctovirus</taxon>
        <taxon>Cheoctovirus ibhubesi</taxon>
        <taxon>Mycobacterium virus Ibhubesi</taxon>
    </lineage>
</organism>
<dbReference type="EMBL" id="JF937098">
    <property type="protein sequence ID" value="AEK09196.1"/>
    <property type="molecule type" value="Genomic_DNA"/>
</dbReference>
<dbReference type="Proteomes" id="UP000008408">
    <property type="component" value="Segment"/>
</dbReference>
<name>G1D346_9CAUD</name>
<accession>G1D346</accession>
<evidence type="ECO:0000313" key="1">
    <source>
        <dbReference type="EMBL" id="AEK09196.1"/>
    </source>
</evidence>